<name>A0A7X3BVR8_9FIRM</name>
<keyword evidence="4" id="KW-1185">Reference proteome</keyword>
<feature type="transmembrane region" description="Helical" evidence="1">
    <location>
        <begin position="38"/>
        <end position="62"/>
    </location>
</feature>
<evidence type="ECO:0000256" key="1">
    <source>
        <dbReference type="SAM" id="Phobius"/>
    </source>
</evidence>
<evidence type="ECO:0008006" key="6">
    <source>
        <dbReference type="Google" id="ProtNLM"/>
    </source>
</evidence>
<proteinExistence type="predicted"/>
<protein>
    <recommendedName>
        <fullName evidence="6">BioX family protein</fullName>
    </recommendedName>
</protein>
<comment type="caution">
    <text evidence="2">The sequence shown here is derived from an EMBL/GenBank/DDBJ whole genome shotgun (WGS) entry which is preliminary data.</text>
</comment>
<dbReference type="RefSeq" id="WP_155164034.1">
    <property type="nucleotide sequence ID" value="NZ_WNBG01000004.1"/>
</dbReference>
<feature type="transmembrane region" description="Helical" evidence="1">
    <location>
        <begin position="12"/>
        <end position="32"/>
    </location>
</feature>
<dbReference type="OrthoDB" id="1750926at2"/>
<accession>A0A7X3BVR8</accession>
<feature type="transmembrane region" description="Helical" evidence="1">
    <location>
        <begin position="74"/>
        <end position="93"/>
    </location>
</feature>
<evidence type="ECO:0000313" key="5">
    <source>
        <dbReference type="Proteomes" id="UP000484547"/>
    </source>
</evidence>
<keyword evidence="1" id="KW-1133">Transmembrane helix</keyword>
<evidence type="ECO:0000313" key="2">
    <source>
        <dbReference type="EMBL" id="MTT76054.1"/>
    </source>
</evidence>
<keyword evidence="1" id="KW-0472">Membrane</keyword>
<sequence length="163" mass="17224">MSTFKIREISEIALLAAFIAVSGTFKLPSFIPGSEFQLSAPIAVAICGVFGIKKYLLAGILASAGGLLLGTQTIFNVLIAMLFRIVVALLYAVLGKTKIFYLLSGPVASSAARLALSLFIGKAVYPLLAAALPGMIFTALTSGLFASVLEKTLNMTKRVYERS</sequence>
<dbReference type="EMBL" id="WNBW01000004">
    <property type="protein sequence ID" value="MTU04117.1"/>
    <property type="molecule type" value="Genomic_DNA"/>
</dbReference>
<feature type="transmembrane region" description="Helical" evidence="1">
    <location>
        <begin position="127"/>
        <end position="149"/>
    </location>
</feature>
<dbReference type="Proteomes" id="UP000443070">
    <property type="component" value="Unassembled WGS sequence"/>
</dbReference>
<evidence type="ECO:0000313" key="4">
    <source>
        <dbReference type="Proteomes" id="UP000443070"/>
    </source>
</evidence>
<dbReference type="AlphaFoldDB" id="A0A7X3BVR8"/>
<gene>
    <name evidence="2" type="ORF">GMD11_07245</name>
    <name evidence="3" type="ORF">GMD18_06895</name>
</gene>
<organism evidence="2 5">
    <name type="scientific">Phascolarctobacterium faecium</name>
    <dbReference type="NCBI Taxonomy" id="33025"/>
    <lineage>
        <taxon>Bacteria</taxon>
        <taxon>Bacillati</taxon>
        <taxon>Bacillota</taxon>
        <taxon>Negativicutes</taxon>
        <taxon>Acidaminococcales</taxon>
        <taxon>Acidaminococcaceae</taxon>
        <taxon>Phascolarctobacterium</taxon>
    </lineage>
</organism>
<evidence type="ECO:0000313" key="3">
    <source>
        <dbReference type="EMBL" id="MTU04117.1"/>
    </source>
</evidence>
<dbReference type="EMBL" id="WNBM01000004">
    <property type="protein sequence ID" value="MTT76054.1"/>
    <property type="molecule type" value="Genomic_DNA"/>
</dbReference>
<reference evidence="4 5" key="1">
    <citation type="journal article" date="2019" name="Nat. Med.">
        <title>A library of human gut bacterial isolates paired with longitudinal multiomics data enables mechanistic microbiome research.</title>
        <authorList>
            <person name="Poyet M."/>
            <person name="Groussin M."/>
            <person name="Gibbons S.M."/>
            <person name="Avila-Pacheco J."/>
            <person name="Jiang X."/>
            <person name="Kearney S.M."/>
            <person name="Perrotta A.R."/>
            <person name="Berdy B."/>
            <person name="Zhao S."/>
            <person name="Lieberman T.D."/>
            <person name="Swanson P.K."/>
            <person name="Smith M."/>
            <person name="Roesemann S."/>
            <person name="Alexander J.E."/>
            <person name="Rich S.A."/>
            <person name="Livny J."/>
            <person name="Vlamakis H."/>
            <person name="Clish C."/>
            <person name="Bullock K."/>
            <person name="Deik A."/>
            <person name="Scott J."/>
            <person name="Pierce K.A."/>
            <person name="Xavier R.J."/>
            <person name="Alm E.J."/>
        </authorList>
    </citation>
    <scope>NUCLEOTIDE SEQUENCE [LARGE SCALE GENOMIC DNA]</scope>
    <source>
        <strain evidence="2 5">BIOML-A13</strain>
        <strain evidence="3 4">BIOML-A3</strain>
    </source>
</reference>
<keyword evidence="1" id="KW-0812">Transmembrane</keyword>
<dbReference type="Proteomes" id="UP000484547">
    <property type="component" value="Unassembled WGS sequence"/>
</dbReference>